<reference evidence="2" key="1">
    <citation type="submission" date="2014-09" db="EMBL/GenBank/DDBJ databases">
        <authorList>
            <person name="Magalhaes I.L.F."/>
            <person name="Oliveira U."/>
            <person name="Santos F.R."/>
            <person name="Vidigal T.H.D.A."/>
            <person name="Brescovit A.D."/>
            <person name="Santos A.J."/>
        </authorList>
    </citation>
    <scope>NUCLEOTIDE SEQUENCE</scope>
    <source>
        <tissue evidence="2">Shoot tissue taken approximately 20 cm above the soil surface</tissue>
    </source>
</reference>
<reference evidence="2" key="2">
    <citation type="journal article" date="2015" name="Data Brief">
        <title>Shoot transcriptome of the giant reed, Arundo donax.</title>
        <authorList>
            <person name="Barrero R.A."/>
            <person name="Guerrero F.D."/>
            <person name="Moolhuijzen P."/>
            <person name="Goolsby J.A."/>
            <person name="Tidwell J."/>
            <person name="Bellgard S.E."/>
            <person name="Bellgard M.I."/>
        </authorList>
    </citation>
    <scope>NUCLEOTIDE SEQUENCE</scope>
    <source>
        <tissue evidence="2">Shoot tissue taken approximately 20 cm above the soil surface</tissue>
    </source>
</reference>
<name>A0A0A9AQB0_ARUDO</name>
<sequence length="38" mass="4143">MVPSRALLVLSVIFGFECCPPAVCGSLKLCMLFSYSPY</sequence>
<feature type="chain" id="PRO_5002043944" evidence="1">
    <location>
        <begin position="19"/>
        <end position="38"/>
    </location>
</feature>
<evidence type="ECO:0000256" key="1">
    <source>
        <dbReference type="SAM" id="SignalP"/>
    </source>
</evidence>
<dbReference type="EMBL" id="GBRH01245842">
    <property type="protein sequence ID" value="JAD52053.1"/>
    <property type="molecule type" value="Transcribed_RNA"/>
</dbReference>
<proteinExistence type="predicted"/>
<accession>A0A0A9AQB0</accession>
<organism evidence="2">
    <name type="scientific">Arundo donax</name>
    <name type="common">Giant reed</name>
    <name type="synonym">Donax arundinaceus</name>
    <dbReference type="NCBI Taxonomy" id="35708"/>
    <lineage>
        <taxon>Eukaryota</taxon>
        <taxon>Viridiplantae</taxon>
        <taxon>Streptophyta</taxon>
        <taxon>Embryophyta</taxon>
        <taxon>Tracheophyta</taxon>
        <taxon>Spermatophyta</taxon>
        <taxon>Magnoliopsida</taxon>
        <taxon>Liliopsida</taxon>
        <taxon>Poales</taxon>
        <taxon>Poaceae</taxon>
        <taxon>PACMAD clade</taxon>
        <taxon>Arundinoideae</taxon>
        <taxon>Arundineae</taxon>
        <taxon>Arundo</taxon>
    </lineage>
</organism>
<feature type="signal peptide" evidence="1">
    <location>
        <begin position="1"/>
        <end position="18"/>
    </location>
</feature>
<protein>
    <submittedName>
        <fullName evidence="2">Uncharacterized protein</fullName>
    </submittedName>
</protein>
<dbReference type="AlphaFoldDB" id="A0A0A9AQB0"/>
<keyword evidence="1" id="KW-0732">Signal</keyword>
<evidence type="ECO:0000313" key="2">
    <source>
        <dbReference type="EMBL" id="JAD52053.1"/>
    </source>
</evidence>